<evidence type="ECO:0000313" key="2">
    <source>
        <dbReference type="Proteomes" id="UP000327013"/>
    </source>
</evidence>
<accession>A0A660KPH9</accession>
<evidence type="ECO:0000313" key="1">
    <source>
        <dbReference type="EMBL" id="KAE8037631.1"/>
    </source>
</evidence>
<name>A0A660KPH9_9ROSI</name>
<gene>
    <name evidence="1" type="ORF">FH972_010205</name>
</gene>
<proteinExistence type="predicted"/>
<organism evidence="1 2">
    <name type="scientific">Carpinus fangiana</name>
    <dbReference type="NCBI Taxonomy" id="176857"/>
    <lineage>
        <taxon>Eukaryota</taxon>
        <taxon>Viridiplantae</taxon>
        <taxon>Streptophyta</taxon>
        <taxon>Embryophyta</taxon>
        <taxon>Tracheophyta</taxon>
        <taxon>Spermatophyta</taxon>
        <taxon>Magnoliopsida</taxon>
        <taxon>eudicotyledons</taxon>
        <taxon>Gunneridae</taxon>
        <taxon>Pentapetalae</taxon>
        <taxon>rosids</taxon>
        <taxon>fabids</taxon>
        <taxon>Fagales</taxon>
        <taxon>Betulaceae</taxon>
        <taxon>Carpinus</taxon>
    </lineage>
</organism>
<reference evidence="1 2" key="1">
    <citation type="submission" date="2019-06" db="EMBL/GenBank/DDBJ databases">
        <title>A chromosomal-level reference genome of Carpinus fangiana (Coryloideae, Betulaceae).</title>
        <authorList>
            <person name="Yang X."/>
            <person name="Wang Z."/>
            <person name="Zhang L."/>
            <person name="Hao G."/>
            <person name="Liu J."/>
            <person name="Yang Y."/>
        </authorList>
    </citation>
    <scope>NUCLEOTIDE SEQUENCE [LARGE SCALE GENOMIC DNA]</scope>
    <source>
        <strain evidence="1">Cfa_2016G</strain>
        <tissue evidence="1">Leaf</tissue>
    </source>
</reference>
<dbReference type="Proteomes" id="UP000327013">
    <property type="component" value="Chromosome 4"/>
</dbReference>
<dbReference type="AlphaFoldDB" id="A0A660KPH9"/>
<dbReference type="EMBL" id="CM017324">
    <property type="protein sequence ID" value="KAE8037631.1"/>
    <property type="molecule type" value="Genomic_DNA"/>
</dbReference>
<keyword evidence="2" id="KW-1185">Reference proteome</keyword>
<protein>
    <submittedName>
        <fullName evidence="1">Uncharacterized protein</fullName>
    </submittedName>
</protein>
<sequence length="188" mass="21388">MSSSFSSRSSSSRSSNLSKWLNRQRSNDSTVLLNALREVGTVNFSLEVNDVFLALRHIIRRANNYNNAEVQAQLLTELIQVFNRLLRPFHSSDFEAVANARLKPMLINLLFYPNEMYIQNPLGNKALTPAFVALPQLHPTPPLASLSDPYMLKGLFLHAKCPHILLCFTLQKQSITEHYFFHARVESS</sequence>